<dbReference type="Proteomes" id="UP000196655">
    <property type="component" value="Unassembled WGS sequence"/>
</dbReference>
<proteinExistence type="inferred from homology"/>
<dbReference type="RefSeq" id="WP_088149998.1">
    <property type="nucleotide sequence ID" value="NZ_NHON01000007.1"/>
</dbReference>
<comment type="similarity">
    <text evidence="1">Belongs to the UPF0065 (bug) family.</text>
</comment>
<evidence type="ECO:0000313" key="3">
    <source>
        <dbReference type="EMBL" id="OWJ68120.1"/>
    </source>
</evidence>
<dbReference type="PIRSF" id="PIRSF017082">
    <property type="entry name" value="YflP"/>
    <property type="match status" value="1"/>
</dbReference>
<evidence type="ECO:0000256" key="1">
    <source>
        <dbReference type="ARBA" id="ARBA00006987"/>
    </source>
</evidence>
<dbReference type="InterPro" id="IPR005064">
    <property type="entry name" value="BUG"/>
</dbReference>
<reference evidence="4" key="1">
    <citation type="submission" date="2017-05" db="EMBL/GenBank/DDBJ databases">
        <authorList>
            <person name="Macchi M."/>
            <person name="Festa S."/>
            <person name="Coppotelli B.M."/>
            <person name="Morelli I.S."/>
        </authorList>
    </citation>
    <scope>NUCLEOTIDE SEQUENCE [LARGE SCALE GENOMIC DNA]</scope>
    <source>
        <strain evidence="4">I</strain>
    </source>
</reference>
<comment type="caution">
    <text evidence="3">The sequence shown here is derived from an EMBL/GenBank/DDBJ whole genome shotgun (WGS) entry which is preliminary data.</text>
</comment>
<dbReference type="CDD" id="cd07012">
    <property type="entry name" value="PBP2_Bug_TTT"/>
    <property type="match status" value="1"/>
</dbReference>
<gene>
    <name evidence="3" type="ORF">BWR60_05450</name>
</gene>
<keyword evidence="2" id="KW-0732">Signal</keyword>
<dbReference type="OrthoDB" id="7250553at2"/>
<feature type="signal peptide" evidence="2">
    <location>
        <begin position="1"/>
        <end position="30"/>
    </location>
</feature>
<dbReference type="InterPro" id="IPR042100">
    <property type="entry name" value="Bug_dom1"/>
</dbReference>
<sequence>MTGKVRDALVHGLACAAAAAALLAGGIAQADWKPTRNVEFVVPAGTGGGADQMARMIQGIIQKHGLMEQSIVVVNRSGGAGAEGFLDVKGSGGDPHKIIITLSNLFTTPLATGVPFNWKDLTPVTMLALDEFILWVNASEPYQTAQDYVTAIKAGGDNAFKMGGTGSKQEDQIITAGLEQILGKRLTYVPYKGGGDVAAQLVGNHINSSVNNPIEAVAQWRAGALRPLCVFDDQRIAVTAPQADGKAWSDVPTCKEAGLDMKYLMLRGIFMPPEASPEQVAYYVGLFDKVRETPEWKEFMANGAFNTTSMNGDAFKTWLGETEQTHKSLMEVAGFIAKK</sequence>
<dbReference type="PANTHER" id="PTHR42928:SF1">
    <property type="entry name" value="BLR4371 PROTEIN"/>
    <property type="match status" value="1"/>
</dbReference>
<dbReference type="Pfam" id="PF03401">
    <property type="entry name" value="TctC"/>
    <property type="match status" value="1"/>
</dbReference>
<dbReference type="AlphaFoldDB" id="A0A211ZS87"/>
<organism evidence="3 4">
    <name type="scientific">Inquilinus limosus</name>
    <dbReference type="NCBI Taxonomy" id="171674"/>
    <lineage>
        <taxon>Bacteria</taxon>
        <taxon>Pseudomonadati</taxon>
        <taxon>Pseudomonadota</taxon>
        <taxon>Alphaproteobacteria</taxon>
        <taxon>Rhodospirillales</taxon>
        <taxon>Rhodospirillaceae</taxon>
        <taxon>Inquilinus</taxon>
    </lineage>
</organism>
<keyword evidence="4" id="KW-1185">Reference proteome</keyword>
<evidence type="ECO:0000256" key="2">
    <source>
        <dbReference type="SAM" id="SignalP"/>
    </source>
</evidence>
<feature type="chain" id="PRO_5012532777" evidence="2">
    <location>
        <begin position="31"/>
        <end position="339"/>
    </location>
</feature>
<dbReference type="PANTHER" id="PTHR42928">
    <property type="entry name" value="TRICARBOXYLATE-BINDING PROTEIN"/>
    <property type="match status" value="1"/>
</dbReference>
<evidence type="ECO:0000313" key="4">
    <source>
        <dbReference type="Proteomes" id="UP000196655"/>
    </source>
</evidence>
<name>A0A211ZS87_9PROT</name>
<dbReference type="Gene3D" id="3.40.190.150">
    <property type="entry name" value="Bordetella uptake gene, domain 1"/>
    <property type="match status" value="1"/>
</dbReference>
<dbReference type="EMBL" id="NHON01000007">
    <property type="protein sequence ID" value="OWJ68120.1"/>
    <property type="molecule type" value="Genomic_DNA"/>
</dbReference>
<dbReference type="STRING" id="1122125.GCA_000423185_01897"/>
<accession>A0A211ZS87</accession>
<dbReference type="Gene3D" id="3.40.190.10">
    <property type="entry name" value="Periplasmic binding protein-like II"/>
    <property type="match status" value="1"/>
</dbReference>
<protein>
    <submittedName>
        <fullName evidence="3">Tricarboxylate transporter</fullName>
    </submittedName>
</protein>